<name>A0A225DX07_9BACT</name>
<dbReference type="EMBL" id="NIDE01000007">
    <property type="protein sequence ID" value="OWK40855.1"/>
    <property type="molecule type" value="Genomic_DNA"/>
</dbReference>
<keyword evidence="3" id="KW-1185">Reference proteome</keyword>
<feature type="region of interest" description="Disordered" evidence="1">
    <location>
        <begin position="1"/>
        <end position="45"/>
    </location>
</feature>
<evidence type="ECO:0000313" key="3">
    <source>
        <dbReference type="Proteomes" id="UP000214646"/>
    </source>
</evidence>
<reference evidence="3" key="1">
    <citation type="submission" date="2017-06" db="EMBL/GenBank/DDBJ databases">
        <title>Genome analysis of Fimbriiglobus ruber SP5, the first member of the order Planctomycetales with confirmed chitinolytic capability.</title>
        <authorList>
            <person name="Ravin N.V."/>
            <person name="Rakitin A.L."/>
            <person name="Ivanova A.A."/>
            <person name="Beletsky A.V."/>
            <person name="Kulichevskaya I.S."/>
            <person name="Mardanov A.V."/>
            <person name="Dedysh S.N."/>
        </authorList>
    </citation>
    <scope>NUCLEOTIDE SEQUENCE [LARGE SCALE GENOMIC DNA]</scope>
    <source>
        <strain evidence="3">SP5</strain>
    </source>
</reference>
<dbReference type="AlphaFoldDB" id="A0A225DX07"/>
<comment type="caution">
    <text evidence="2">The sequence shown here is derived from an EMBL/GenBank/DDBJ whole genome shotgun (WGS) entry which is preliminary data.</text>
</comment>
<dbReference type="Proteomes" id="UP000214646">
    <property type="component" value="Unassembled WGS sequence"/>
</dbReference>
<accession>A0A225DX07</accession>
<evidence type="ECO:0000256" key="1">
    <source>
        <dbReference type="SAM" id="MobiDB-lite"/>
    </source>
</evidence>
<evidence type="ECO:0000313" key="2">
    <source>
        <dbReference type="EMBL" id="OWK40855.1"/>
    </source>
</evidence>
<gene>
    <name evidence="2" type="ORF">FRUB_04747</name>
</gene>
<organism evidence="2 3">
    <name type="scientific">Fimbriiglobus ruber</name>
    <dbReference type="NCBI Taxonomy" id="1908690"/>
    <lineage>
        <taxon>Bacteria</taxon>
        <taxon>Pseudomonadati</taxon>
        <taxon>Planctomycetota</taxon>
        <taxon>Planctomycetia</taxon>
        <taxon>Gemmatales</taxon>
        <taxon>Gemmataceae</taxon>
        <taxon>Fimbriiglobus</taxon>
    </lineage>
</organism>
<proteinExistence type="predicted"/>
<protein>
    <submittedName>
        <fullName evidence="2">Uncharacterized protein</fullName>
    </submittedName>
</protein>
<sequence>MFRAPPPGWDRQDGSDLSRAMLSLQRPAGRTGEPAPRHPGTTNPV</sequence>